<sequence>MSVHLVLADTDRLYIEKLAAWLHKHMPYQFSIEILTHPESFQAWAESGGQADMAVISLDLARQVLSCLPQTGILILDDGSHEPISLDVPRVDKYRPAEELAKDILTLCADRMPGMHAREKHRQNITLVVYLDGADALNPVAPAVARLFGSRGRKTLYISLEQAQTTQLYFNGTGTRGLNEMLYYLKSNRDNLFMRLESCLTRDLASGVHFLAAPCGLVTPETVEWSDMDNLLSATDREGDFEEIVLATETGMFGLIPGLMERAARVWTVALNTAASSVKMQRFLQALEKGEVDLDRLKAKLRLLLIDVCRLDGFSGQFPDIPKCRLEPHPAEPGAAYWVPHENDFSAIAALLDQEDKGSCHE</sequence>
<dbReference type="Gene3D" id="3.40.50.300">
    <property type="entry name" value="P-loop containing nucleotide triphosphate hydrolases"/>
    <property type="match status" value="1"/>
</dbReference>
<dbReference type="Gene3D" id="3.40.50.10850">
    <property type="entry name" value="Ntrc-like two-domain protein"/>
    <property type="match status" value="1"/>
</dbReference>
<dbReference type="AlphaFoldDB" id="A0A1M6GIQ2"/>
<dbReference type="InterPro" id="IPR027417">
    <property type="entry name" value="P-loop_NTPase"/>
</dbReference>
<organism evidence="1 2">
    <name type="scientific">Thermoclostridium caenicola</name>
    <dbReference type="NCBI Taxonomy" id="659425"/>
    <lineage>
        <taxon>Bacteria</taxon>
        <taxon>Bacillati</taxon>
        <taxon>Bacillota</taxon>
        <taxon>Clostridia</taxon>
        <taxon>Eubacteriales</taxon>
        <taxon>Oscillospiraceae</taxon>
        <taxon>Thermoclostridium</taxon>
    </lineage>
</organism>
<proteinExistence type="predicted"/>
<gene>
    <name evidence="1" type="ORF">SAMN05444373_102424</name>
</gene>
<evidence type="ECO:0000313" key="1">
    <source>
        <dbReference type="EMBL" id="SHJ09823.1"/>
    </source>
</evidence>
<accession>A0A1M6GIQ2</accession>
<dbReference type="OrthoDB" id="3035369at2"/>
<dbReference type="Proteomes" id="UP000324781">
    <property type="component" value="Unassembled WGS sequence"/>
</dbReference>
<evidence type="ECO:0000313" key="2">
    <source>
        <dbReference type="Proteomes" id="UP000324781"/>
    </source>
</evidence>
<name>A0A1M6GIQ2_9FIRM</name>
<dbReference type="EMBL" id="FQZP01000024">
    <property type="protein sequence ID" value="SHJ09823.1"/>
    <property type="molecule type" value="Genomic_DNA"/>
</dbReference>
<reference evidence="1 2" key="1">
    <citation type="submission" date="2016-11" db="EMBL/GenBank/DDBJ databases">
        <authorList>
            <person name="Varghese N."/>
            <person name="Submissions S."/>
        </authorList>
    </citation>
    <scope>NUCLEOTIDE SEQUENCE [LARGE SCALE GENOMIC DNA]</scope>
    <source>
        <strain evidence="1 2">DSM 19027</strain>
    </source>
</reference>
<protein>
    <submittedName>
        <fullName evidence="1">Uncharacterized protein</fullName>
    </submittedName>
</protein>
<keyword evidence="2" id="KW-1185">Reference proteome</keyword>
<dbReference type="RefSeq" id="WP_149678760.1">
    <property type="nucleotide sequence ID" value="NZ_DAONMB010000002.1"/>
</dbReference>